<feature type="compositionally biased region" description="Low complexity" evidence="1">
    <location>
        <begin position="853"/>
        <end position="868"/>
    </location>
</feature>
<feature type="region of interest" description="Disordered" evidence="1">
    <location>
        <begin position="1295"/>
        <end position="1325"/>
    </location>
</feature>
<feature type="compositionally biased region" description="Low complexity" evidence="1">
    <location>
        <begin position="382"/>
        <end position="392"/>
    </location>
</feature>
<feature type="region of interest" description="Disordered" evidence="1">
    <location>
        <begin position="971"/>
        <end position="1028"/>
    </location>
</feature>
<feature type="compositionally biased region" description="Polar residues" evidence="1">
    <location>
        <begin position="995"/>
        <end position="1012"/>
    </location>
</feature>
<feature type="compositionally biased region" description="Gly residues" evidence="1">
    <location>
        <begin position="362"/>
        <end position="373"/>
    </location>
</feature>
<feature type="region of interest" description="Disordered" evidence="1">
    <location>
        <begin position="1"/>
        <end position="46"/>
    </location>
</feature>
<feature type="compositionally biased region" description="Low complexity" evidence="1">
    <location>
        <begin position="497"/>
        <end position="509"/>
    </location>
</feature>
<feature type="region of interest" description="Disordered" evidence="1">
    <location>
        <begin position="1136"/>
        <end position="1158"/>
    </location>
</feature>
<proteinExistence type="predicted"/>
<feature type="compositionally biased region" description="Gly residues" evidence="1">
    <location>
        <begin position="487"/>
        <end position="496"/>
    </location>
</feature>
<accession>A0A7S4IV26</accession>
<feature type="region of interest" description="Disordered" evidence="1">
    <location>
        <begin position="579"/>
        <end position="601"/>
    </location>
</feature>
<organism evidence="2">
    <name type="scientific">Odontella aurita</name>
    <dbReference type="NCBI Taxonomy" id="265563"/>
    <lineage>
        <taxon>Eukaryota</taxon>
        <taxon>Sar</taxon>
        <taxon>Stramenopiles</taxon>
        <taxon>Ochrophyta</taxon>
        <taxon>Bacillariophyta</taxon>
        <taxon>Mediophyceae</taxon>
        <taxon>Biddulphiophycidae</taxon>
        <taxon>Eupodiscales</taxon>
        <taxon>Odontellaceae</taxon>
        <taxon>Odontella</taxon>
    </lineage>
</organism>
<evidence type="ECO:0000313" key="2">
    <source>
        <dbReference type="EMBL" id="CAE2240455.1"/>
    </source>
</evidence>
<name>A0A7S4IV26_9STRA</name>
<feature type="compositionally biased region" description="Polar residues" evidence="1">
    <location>
        <begin position="1307"/>
        <end position="1319"/>
    </location>
</feature>
<feature type="region of interest" description="Disordered" evidence="1">
    <location>
        <begin position="650"/>
        <end position="695"/>
    </location>
</feature>
<dbReference type="EMBL" id="HBKQ01022992">
    <property type="protein sequence ID" value="CAE2240455.1"/>
    <property type="molecule type" value="Transcribed_RNA"/>
</dbReference>
<feature type="compositionally biased region" description="Polar residues" evidence="1">
    <location>
        <begin position="532"/>
        <end position="544"/>
    </location>
</feature>
<feature type="compositionally biased region" description="Polar residues" evidence="1">
    <location>
        <begin position="510"/>
        <end position="520"/>
    </location>
</feature>
<protein>
    <submittedName>
        <fullName evidence="2">Uncharacterized protein</fullName>
    </submittedName>
</protein>
<feature type="compositionally biased region" description="Low complexity" evidence="1">
    <location>
        <begin position="297"/>
        <end position="320"/>
    </location>
</feature>
<evidence type="ECO:0000256" key="1">
    <source>
        <dbReference type="SAM" id="MobiDB-lite"/>
    </source>
</evidence>
<reference evidence="2" key="1">
    <citation type="submission" date="2021-01" db="EMBL/GenBank/DDBJ databases">
        <authorList>
            <person name="Corre E."/>
            <person name="Pelletier E."/>
            <person name="Niang G."/>
            <person name="Scheremetjew M."/>
            <person name="Finn R."/>
            <person name="Kale V."/>
            <person name="Holt S."/>
            <person name="Cochrane G."/>
            <person name="Meng A."/>
            <person name="Brown T."/>
            <person name="Cohen L."/>
        </authorList>
    </citation>
    <scope>NUCLEOTIDE SEQUENCE</scope>
    <source>
        <strain evidence="2">Isolate 1302-5</strain>
    </source>
</reference>
<feature type="region of interest" description="Disordered" evidence="1">
    <location>
        <begin position="480"/>
        <end position="552"/>
    </location>
</feature>
<feature type="region of interest" description="Disordered" evidence="1">
    <location>
        <begin position="258"/>
        <end position="417"/>
    </location>
</feature>
<sequence>MIMAESTEGRNSWQSRAAGLPVARPPSTSNIGGSGNVAGSSSSSQMHAFGTRPLGLVAKGTAAGKVAGGGAPSFAATRLSGFFASTSPAPAPWPATGDSDAFTGSGPAAVGAEAPRGYGRVHSDPLQARGSGGEADAAAVTAASLSSGPTAGTGGPPHRAPVVRWTPPWMQHADAARRVAGPGTGPSSAFGAASPATIPSYGGGGVGSGGGGGRPTPMLTLILLRLDGALVRFCEELSNPSASGAAAAAKALDGMRTFSSPTLSSSGGGPPIETPPSLSSPGRHGRDRAGTSASDEVASVGSSRSAHSSPGPMRKLSSSPDPSPDPSPAGPEARDASKFGVQPPPMVLLPQTVAFSTTSSPGPGGRSSRGGGALLRRHRPRSSSSSPPSSSGRARKTSPMSRWRRKRNVGGGAASASFLGVDPAFGSEWDRFAAPFTLLAGAEALYAQLEHVANSRCVNVGAGEAGAKVEGRGTLLGRMRAGAKSHGSGGGDGVGGSSVSPVRGRSGWSATSSKENNSLEGSPGARSHARSRNNGSQQKQQQANRSDRGMSRKLLDMYSKARKDLTIVSEILCDPIVGALSPRDGDEEEAFNPSQQQQPHQAMRLDPSLRAARSLAATVVSLNALIDARQELISIHLELVLGPNARALNRGGSPSEAASAADPSEEGGIDPGTGAGFWYSGVPSDDGEDDDGCEAPTLLSLSERCDLLLKTLPDPQAGAAQDAPVVEVPRAHFGSARPMIDNLRCEIGATSAMLAASYFLNRCCFYETVLSVKRLKQHINSSALPSAPLLSPVRTWIRSALIHILTIMPIFFDRVDAYSSSVFGFQRHNLAEDTSAQLNPGALPSIASVGTNSSQKSLSSSVSASRQSKQPKKIGAMTDNLDAIVLEVLRKHEQRNGAPLALAVVFEGGSGSAPTFEQGFMCGQDEKKDDDSTHLNSFYDDHTVSPLRRVYGLQSWPAVYLRTTLQSGASLSEHTPSGFGVSSLRRPKHHGSRGSIPSFSQILKGDNTTQMHGGTSQGGGLSQRSSQVSFPTRGASLKTIHVDGNDDKSQLAISPVVKSAEYWLPAGNRAWPHIEWPNLVSLLIEYSRSYLKRALMDDSSCNLTFSKRAFSYRESAQRMPSKVLFSSDDLSLSPSTTIATKGQRAVPSSSKRPSIASKVDDIASDTRSSVAQGSPYQVQPNIPSSYHATQINERMWMVAIVKGEEEKWHRRKSRGLSDDELRAFLQDMADRLSVLRAFDFCSVQSARKATQRLGLHSPDIANFFNEGTFQGEGENFLGTLKAVLFGMKPTSPRVEPLKSPYARKGDSITSRKASTNRLRSLSPPDAGGVVTSWQDELSVGAFSLFLGPDLCQVML</sequence>
<gene>
    <name evidence="2" type="ORF">OAUR00152_LOCUS15648</name>
</gene>
<feature type="region of interest" description="Disordered" evidence="1">
    <location>
        <begin position="849"/>
        <end position="873"/>
    </location>
</feature>
<feature type="compositionally biased region" description="Low complexity" evidence="1">
    <location>
        <begin position="651"/>
        <end position="662"/>
    </location>
</feature>